<feature type="active site" evidence="11">
    <location>
        <position position="263"/>
    </location>
</feature>
<dbReference type="PRINTS" id="PR00747">
    <property type="entry name" value="GLYHDRLASE47"/>
</dbReference>
<dbReference type="GO" id="GO:0036503">
    <property type="term" value="P:ERAD pathway"/>
    <property type="evidence" value="ECO:0007669"/>
    <property type="project" value="UniProtKB-ARBA"/>
</dbReference>
<evidence type="ECO:0000256" key="3">
    <source>
        <dbReference type="ARBA" id="ARBA00007658"/>
    </source>
</evidence>
<accession>A0A8K0SQC1</accession>
<organism evidence="15 16">
    <name type="scientific">Stachybotrys elegans</name>
    <dbReference type="NCBI Taxonomy" id="80388"/>
    <lineage>
        <taxon>Eukaryota</taxon>
        <taxon>Fungi</taxon>
        <taxon>Dikarya</taxon>
        <taxon>Ascomycota</taxon>
        <taxon>Pezizomycotina</taxon>
        <taxon>Sordariomycetes</taxon>
        <taxon>Hypocreomycetidae</taxon>
        <taxon>Hypocreales</taxon>
        <taxon>Stachybotryaceae</taxon>
        <taxon>Stachybotrys</taxon>
    </lineage>
</organism>
<comment type="catalytic activity">
    <reaction evidence="10">
        <text>N(4)-(alpha-D-Man-(1-&gt;2)-alpha-D-Man-(1-&gt;2)-alpha-D-Man-(1-&gt;3)-[alpha-D-Man-(1-&gt;2)-alpha-D-Man-(1-&gt;3)-[alpha-D-Man-(1-&gt;2)-alpha-D-Man-(1-&gt;6)]-alpha-D-Man-(1-&gt;6)]-beta-D-Man-(1-&gt;4)-beta-D-GlcNAc-(1-&gt;4)-beta-D-GlcNAc)-L-asparaginyl-[protein] (N-glucan mannose isomer 9A1,2,3B1,2,3) + 4 H2O = N(4)-(alpha-D-Man-(1-&gt;3)-[alpha-D-Man-(1-&gt;3)-[alpha-D-Man-(1-&gt;6)]-alpha-D-Man-(1-&gt;6)]-beta-D-Man-(1-&gt;4)-beta-D-GlcNAc-(1-&gt;4)-beta-D-GlcNAc)-L-asparaginyl-[protein] (N-glucan mannose isomer 5A1,2) + 4 beta-D-mannose</text>
        <dbReference type="Rhea" id="RHEA:56008"/>
        <dbReference type="Rhea" id="RHEA-COMP:14356"/>
        <dbReference type="Rhea" id="RHEA-COMP:14367"/>
        <dbReference type="ChEBI" id="CHEBI:15377"/>
        <dbReference type="ChEBI" id="CHEBI:28563"/>
        <dbReference type="ChEBI" id="CHEBI:59087"/>
        <dbReference type="ChEBI" id="CHEBI:139493"/>
        <dbReference type="EC" id="3.2.1.113"/>
    </reaction>
</comment>
<feature type="binding site" evidence="12">
    <location>
        <position position="506"/>
    </location>
    <ligand>
        <name>Ca(2+)</name>
        <dbReference type="ChEBI" id="CHEBI:29108"/>
    </ligand>
</feature>
<dbReference type="GO" id="GO:0005783">
    <property type="term" value="C:endoplasmic reticulum"/>
    <property type="evidence" value="ECO:0007669"/>
    <property type="project" value="TreeGrafter"/>
</dbReference>
<evidence type="ECO:0000256" key="5">
    <source>
        <dbReference type="ARBA" id="ARBA00022801"/>
    </source>
</evidence>
<evidence type="ECO:0000256" key="6">
    <source>
        <dbReference type="ARBA" id="ARBA00023157"/>
    </source>
</evidence>
<dbReference type="InterPro" id="IPR050749">
    <property type="entry name" value="Glycosyl_Hydrolase_47"/>
</dbReference>
<sequence length="515" mass="56595">MLSVCLIGLAVPAWSHPGARTEPRQAGPPNALKAYAVKEAFQISWRGYYEHAFPNDNLLPLTNGFDNDRNGWGVTAIDSLSTAIVVEDATIVQQILEFVPTIDFTTTVEFNETVSVFETNIRYLGGLISAYDLLVGPYSHLVQDSSLVDSLLEQAVTLADTLSIAFDTPSGFPDPTLFLNPAPARSGATTNNIAEAGTLVLEWTRLSDITGDPVYADLSQRAESYMVNPTGSPEPFPGLVGTFVSLEDGSFVDSNGGWAAYTDSFYEYLIKMYLYDPEAFSEYKDRWILAADSTIEFLASHPTSREELTFLSQYRGNNTIPTSGHLASFAGGNFILGGILLGEQKYIDFGIELTESYYQTYTGTVTGIGPEGFRWVDSALAADNPNNAPPPSNNEAFYEQAGFWATSSAYILRPETAESLYYAYRVTGDTKYQDMAWVAFNRIKVHARVGSGYAGVRDVNNPAGGYIDQMQSFFLAETIKYLYLIFAEESPVQVQVDGANEWVYNTEAHPVKVRG</sequence>
<evidence type="ECO:0000256" key="7">
    <source>
        <dbReference type="ARBA" id="ARBA00023180"/>
    </source>
</evidence>
<comment type="cofactor">
    <cofactor evidence="1 12">
        <name>Ca(2+)</name>
        <dbReference type="ChEBI" id="CHEBI:29108"/>
    </cofactor>
</comment>
<evidence type="ECO:0000256" key="1">
    <source>
        <dbReference type="ARBA" id="ARBA00001913"/>
    </source>
</evidence>
<comment type="similarity">
    <text evidence="3 13">Belongs to the glycosyl hydrolase 47 family.</text>
</comment>
<evidence type="ECO:0000256" key="10">
    <source>
        <dbReference type="ARBA" id="ARBA00048605"/>
    </source>
</evidence>
<keyword evidence="12" id="KW-0479">Metal-binding</keyword>
<dbReference type="FunFam" id="1.50.10.10:FF:000047">
    <property type="entry name" value="Mannosyl-oligosaccharide alpha-1,2-mannosidase"/>
    <property type="match status" value="1"/>
</dbReference>
<feature type="active site" evidence="11">
    <location>
        <position position="415"/>
    </location>
</feature>
<feature type="active site" description="Proton donor" evidence="11">
    <location>
        <position position="371"/>
    </location>
</feature>
<dbReference type="AlphaFoldDB" id="A0A8K0SQC1"/>
<evidence type="ECO:0000256" key="4">
    <source>
        <dbReference type="ARBA" id="ARBA00022729"/>
    </source>
</evidence>
<evidence type="ECO:0000256" key="2">
    <source>
        <dbReference type="ARBA" id="ARBA00004922"/>
    </source>
</evidence>
<dbReference type="SUPFAM" id="SSF48225">
    <property type="entry name" value="Seven-hairpin glycosidases"/>
    <property type="match status" value="1"/>
</dbReference>
<dbReference type="InterPro" id="IPR036026">
    <property type="entry name" value="Seven-hairpin_glycosidases"/>
</dbReference>
<dbReference type="GO" id="GO:0004571">
    <property type="term" value="F:mannosyl-oligosaccharide 1,2-alpha-mannosidase activity"/>
    <property type="evidence" value="ECO:0007669"/>
    <property type="project" value="UniProtKB-EC"/>
</dbReference>
<evidence type="ECO:0000256" key="14">
    <source>
        <dbReference type="SAM" id="SignalP"/>
    </source>
</evidence>
<dbReference type="GO" id="GO:0005509">
    <property type="term" value="F:calcium ion binding"/>
    <property type="evidence" value="ECO:0007669"/>
    <property type="project" value="InterPro"/>
</dbReference>
<dbReference type="PANTHER" id="PTHR11742:SF101">
    <property type="entry name" value="MANNOSYL-OLIGOSACCHARIDE ALPHA-1,2-MANNOSIDASE 1B"/>
    <property type="match status" value="1"/>
</dbReference>
<dbReference type="OrthoDB" id="8118055at2759"/>
<keyword evidence="16" id="KW-1185">Reference proteome</keyword>
<dbReference type="Pfam" id="PF01532">
    <property type="entry name" value="Glyco_hydro_47"/>
    <property type="match status" value="1"/>
</dbReference>
<keyword evidence="4 14" id="KW-0732">Signal</keyword>
<evidence type="ECO:0000256" key="8">
    <source>
        <dbReference type="ARBA" id="ARBA00023295"/>
    </source>
</evidence>
<evidence type="ECO:0000313" key="15">
    <source>
        <dbReference type="EMBL" id="KAH7312205.1"/>
    </source>
</evidence>
<proteinExistence type="inferred from homology"/>
<dbReference type="PANTHER" id="PTHR11742">
    <property type="entry name" value="MANNOSYL-OLIGOSACCHARIDE ALPHA-1,2-MANNOSIDASE-RELATED"/>
    <property type="match status" value="1"/>
</dbReference>
<evidence type="ECO:0000256" key="9">
    <source>
        <dbReference type="ARBA" id="ARBA00047669"/>
    </source>
</evidence>
<evidence type="ECO:0000256" key="13">
    <source>
        <dbReference type="RuleBase" id="RU361193"/>
    </source>
</evidence>
<comment type="caution">
    <text evidence="15">The sequence shown here is derived from an EMBL/GenBank/DDBJ whole genome shotgun (WGS) entry which is preliminary data.</text>
</comment>
<keyword evidence="6" id="KW-1015">Disulfide bond</keyword>
<reference evidence="15" key="1">
    <citation type="journal article" date="2021" name="Nat. Commun.">
        <title>Genetic determinants of endophytism in the Arabidopsis root mycobiome.</title>
        <authorList>
            <person name="Mesny F."/>
            <person name="Miyauchi S."/>
            <person name="Thiergart T."/>
            <person name="Pickel B."/>
            <person name="Atanasova L."/>
            <person name="Karlsson M."/>
            <person name="Huettel B."/>
            <person name="Barry K.W."/>
            <person name="Haridas S."/>
            <person name="Chen C."/>
            <person name="Bauer D."/>
            <person name="Andreopoulos W."/>
            <person name="Pangilinan J."/>
            <person name="LaButti K."/>
            <person name="Riley R."/>
            <person name="Lipzen A."/>
            <person name="Clum A."/>
            <person name="Drula E."/>
            <person name="Henrissat B."/>
            <person name="Kohler A."/>
            <person name="Grigoriev I.V."/>
            <person name="Martin F.M."/>
            <person name="Hacquard S."/>
        </authorList>
    </citation>
    <scope>NUCLEOTIDE SEQUENCE</scope>
    <source>
        <strain evidence="15">MPI-CAGE-CH-0235</strain>
    </source>
</reference>
<comment type="catalytic activity">
    <reaction evidence="9">
        <text>N(4)-(alpha-D-Man-(1-&gt;2)-alpha-D-Man-(1-&gt;2)-alpha-D-Man-(1-&gt;3)-[alpha-D-Man-(1-&gt;3)-[alpha-D-Man-(1-&gt;2)-alpha-D-Man-(1-&gt;6)]-alpha-D-Man-(1-&gt;6)]-beta-D-Man-(1-&gt;4)-beta-D-GlcNAc-(1-&gt;4)-beta-D-GlcNAc)-L-asparaginyl-[protein] (N-glucan mannose isomer 8A1,2,3B1,3) + 3 H2O = N(4)-(alpha-D-Man-(1-&gt;3)-[alpha-D-Man-(1-&gt;3)-[alpha-D-Man-(1-&gt;6)]-alpha-D-Man-(1-&gt;6)]-beta-D-Man-(1-&gt;4)-beta-D-GlcNAc-(1-&gt;4)-beta-D-GlcNAc)-L-asparaginyl-[protein] (N-glucan mannose isomer 5A1,2) + 3 beta-D-mannose</text>
        <dbReference type="Rhea" id="RHEA:56028"/>
        <dbReference type="Rhea" id="RHEA-COMP:14358"/>
        <dbReference type="Rhea" id="RHEA-COMP:14367"/>
        <dbReference type="ChEBI" id="CHEBI:15377"/>
        <dbReference type="ChEBI" id="CHEBI:28563"/>
        <dbReference type="ChEBI" id="CHEBI:59087"/>
        <dbReference type="ChEBI" id="CHEBI:60628"/>
        <dbReference type="EC" id="3.2.1.113"/>
    </reaction>
</comment>
<dbReference type="Gene3D" id="1.50.10.10">
    <property type="match status" value="1"/>
</dbReference>
<dbReference type="EMBL" id="JAGPNK010000010">
    <property type="protein sequence ID" value="KAH7312205.1"/>
    <property type="molecule type" value="Genomic_DNA"/>
</dbReference>
<keyword evidence="8 13" id="KW-0326">Glycosidase</keyword>
<dbReference type="Proteomes" id="UP000813444">
    <property type="component" value="Unassembled WGS sequence"/>
</dbReference>
<dbReference type="GO" id="GO:0016020">
    <property type="term" value="C:membrane"/>
    <property type="evidence" value="ECO:0007669"/>
    <property type="project" value="InterPro"/>
</dbReference>
<feature type="signal peptide" evidence="14">
    <location>
        <begin position="1"/>
        <end position="15"/>
    </location>
</feature>
<evidence type="ECO:0000313" key="16">
    <source>
        <dbReference type="Proteomes" id="UP000813444"/>
    </source>
</evidence>
<dbReference type="UniPathway" id="UPA00378"/>
<evidence type="ECO:0000256" key="12">
    <source>
        <dbReference type="PIRSR" id="PIRSR601382-2"/>
    </source>
</evidence>
<keyword evidence="5 13" id="KW-0378">Hydrolase</keyword>
<feature type="active site" description="Proton donor" evidence="11">
    <location>
        <position position="118"/>
    </location>
</feature>
<evidence type="ECO:0000256" key="11">
    <source>
        <dbReference type="PIRSR" id="PIRSR601382-1"/>
    </source>
</evidence>
<protein>
    <recommendedName>
        <fullName evidence="13">alpha-1,2-Mannosidase</fullName>
        <ecNumber evidence="13">3.2.1.-</ecNumber>
    </recommendedName>
</protein>
<dbReference type="InterPro" id="IPR001382">
    <property type="entry name" value="Glyco_hydro_47"/>
</dbReference>
<keyword evidence="7" id="KW-0325">Glycoprotein</keyword>
<name>A0A8K0SQC1_9HYPO</name>
<gene>
    <name evidence="15" type="ORF">B0I35DRAFT_356363</name>
</gene>
<dbReference type="GO" id="GO:0005975">
    <property type="term" value="P:carbohydrate metabolic process"/>
    <property type="evidence" value="ECO:0007669"/>
    <property type="project" value="InterPro"/>
</dbReference>
<comment type="pathway">
    <text evidence="2">Protein modification; protein glycosylation.</text>
</comment>
<dbReference type="InterPro" id="IPR012341">
    <property type="entry name" value="6hp_glycosidase-like_sf"/>
</dbReference>
<dbReference type="EC" id="3.2.1.-" evidence="13"/>
<keyword evidence="12" id="KW-0106">Calcium</keyword>
<feature type="chain" id="PRO_5035433572" description="alpha-1,2-Mannosidase" evidence="14">
    <location>
        <begin position="16"/>
        <end position="515"/>
    </location>
</feature>